<evidence type="ECO:0000259" key="8">
    <source>
        <dbReference type="PROSITE" id="PS50109"/>
    </source>
</evidence>
<organism evidence="10 11">
    <name type="scientific">Microbacterium trichothecenolyticum</name>
    <name type="common">Aureobacterium trichothecenolyticum</name>
    <dbReference type="NCBI Taxonomy" id="69370"/>
    <lineage>
        <taxon>Bacteria</taxon>
        <taxon>Bacillati</taxon>
        <taxon>Actinomycetota</taxon>
        <taxon>Actinomycetes</taxon>
        <taxon>Micrococcales</taxon>
        <taxon>Microbacteriaceae</taxon>
        <taxon>Microbacterium</taxon>
    </lineage>
</organism>
<accession>A0ABU0TVF2</accession>
<dbReference type="InterPro" id="IPR036097">
    <property type="entry name" value="HisK_dim/P_sf"/>
</dbReference>
<dbReference type="SUPFAM" id="SSF55874">
    <property type="entry name" value="ATPase domain of HSP90 chaperone/DNA topoisomerase II/histidine kinase"/>
    <property type="match status" value="1"/>
</dbReference>
<sequence length="272" mass="29535">MATIASATPLRRNDGSVRGTVIIVHDVTEFVEAVEVREQFLRTASHELRTPLTSVTGFLSLIDDALDPHDTKVRQYIEVVMRRADDLLRRISDLVVATDDDRPLSLVDFDLREAVDAAALYVRALADVRGNQIEVSSVGPLPVRADRARIETAVTEVLTNAVKFGESGTRITLACGSDGEHTWVTVSNEGAGLTPAEQRRVFDRFYRTSHARAHAIQGYGLGLTTVRSIVSAHQGRISIDSAPGAGLTFTFDIPVNGPVLDCPAAQITTPHQ</sequence>
<evidence type="ECO:0000256" key="1">
    <source>
        <dbReference type="ARBA" id="ARBA00000085"/>
    </source>
</evidence>
<dbReference type="PANTHER" id="PTHR43711:SF1">
    <property type="entry name" value="HISTIDINE KINASE 1"/>
    <property type="match status" value="1"/>
</dbReference>
<comment type="catalytic activity">
    <reaction evidence="1">
        <text>ATP + protein L-histidine = ADP + protein N-phospho-L-histidine.</text>
        <dbReference type="EC" id="2.7.13.3"/>
    </reaction>
</comment>
<dbReference type="SMART" id="SM00387">
    <property type="entry name" value="HATPase_c"/>
    <property type="match status" value="1"/>
</dbReference>
<reference evidence="10 11" key="1">
    <citation type="submission" date="2023-07" db="EMBL/GenBank/DDBJ databases">
        <title>Functional and genomic diversity of the sorghum phyllosphere microbiome.</title>
        <authorList>
            <person name="Shade A."/>
        </authorList>
    </citation>
    <scope>NUCLEOTIDE SEQUENCE [LARGE SCALE GENOMIC DNA]</scope>
    <source>
        <strain evidence="10 11">SORGH_AS_1207</strain>
    </source>
</reference>
<evidence type="ECO:0000256" key="5">
    <source>
        <dbReference type="ARBA" id="ARBA00022679"/>
    </source>
</evidence>
<dbReference type="CDD" id="cd00082">
    <property type="entry name" value="HisKA"/>
    <property type="match status" value="1"/>
</dbReference>
<comment type="subcellular location">
    <subcellularLocation>
        <location evidence="2">Cell membrane</location>
    </subcellularLocation>
</comment>
<name>A0ABU0TVF2_MICTR</name>
<gene>
    <name evidence="10" type="ORF">QE412_002213</name>
</gene>
<dbReference type="Pfam" id="PF00512">
    <property type="entry name" value="HisKA"/>
    <property type="match status" value="1"/>
</dbReference>
<dbReference type="GO" id="GO:0016301">
    <property type="term" value="F:kinase activity"/>
    <property type="evidence" value="ECO:0007669"/>
    <property type="project" value="UniProtKB-KW"/>
</dbReference>
<proteinExistence type="predicted"/>
<dbReference type="Pfam" id="PF02518">
    <property type="entry name" value="HATPase_c"/>
    <property type="match status" value="1"/>
</dbReference>
<keyword evidence="11" id="KW-1185">Reference proteome</keyword>
<dbReference type="InterPro" id="IPR000700">
    <property type="entry name" value="PAS-assoc_C"/>
</dbReference>
<dbReference type="PROSITE" id="PS50113">
    <property type="entry name" value="PAC"/>
    <property type="match status" value="1"/>
</dbReference>
<evidence type="ECO:0000313" key="11">
    <source>
        <dbReference type="Proteomes" id="UP001226691"/>
    </source>
</evidence>
<dbReference type="PRINTS" id="PR00344">
    <property type="entry name" value="BCTRLSENSOR"/>
</dbReference>
<feature type="domain" description="PAC" evidence="9">
    <location>
        <begin position="1"/>
        <end position="39"/>
    </location>
</feature>
<dbReference type="InterPro" id="IPR050736">
    <property type="entry name" value="Sensor_HK_Regulatory"/>
</dbReference>
<evidence type="ECO:0000256" key="4">
    <source>
        <dbReference type="ARBA" id="ARBA00022553"/>
    </source>
</evidence>
<evidence type="ECO:0000256" key="3">
    <source>
        <dbReference type="ARBA" id="ARBA00012438"/>
    </source>
</evidence>
<comment type="caution">
    <text evidence="10">The sequence shown here is derived from an EMBL/GenBank/DDBJ whole genome shotgun (WGS) entry which is preliminary data.</text>
</comment>
<dbReference type="Gene3D" id="1.10.287.130">
    <property type="match status" value="1"/>
</dbReference>
<dbReference type="RefSeq" id="WP_307483468.1">
    <property type="nucleotide sequence ID" value="NZ_JAUTBF010000001.1"/>
</dbReference>
<dbReference type="InterPro" id="IPR005467">
    <property type="entry name" value="His_kinase_dom"/>
</dbReference>
<dbReference type="PROSITE" id="PS50109">
    <property type="entry name" value="HIS_KIN"/>
    <property type="match status" value="1"/>
</dbReference>
<dbReference type="EMBL" id="JAUTBF010000001">
    <property type="protein sequence ID" value="MDQ1123640.1"/>
    <property type="molecule type" value="Genomic_DNA"/>
</dbReference>
<dbReference type="Gene3D" id="3.30.565.10">
    <property type="entry name" value="Histidine kinase-like ATPase, C-terminal domain"/>
    <property type="match status" value="1"/>
</dbReference>
<dbReference type="Proteomes" id="UP001226691">
    <property type="component" value="Unassembled WGS sequence"/>
</dbReference>
<keyword evidence="7" id="KW-0902">Two-component regulatory system</keyword>
<keyword evidence="5" id="KW-0808">Transferase</keyword>
<keyword evidence="4" id="KW-0597">Phosphoprotein</keyword>
<keyword evidence="6 10" id="KW-0418">Kinase</keyword>
<evidence type="ECO:0000256" key="7">
    <source>
        <dbReference type="ARBA" id="ARBA00023012"/>
    </source>
</evidence>
<evidence type="ECO:0000259" key="9">
    <source>
        <dbReference type="PROSITE" id="PS50113"/>
    </source>
</evidence>
<dbReference type="InterPro" id="IPR036890">
    <property type="entry name" value="HATPase_C_sf"/>
</dbReference>
<dbReference type="InterPro" id="IPR004358">
    <property type="entry name" value="Sig_transdc_His_kin-like_C"/>
</dbReference>
<dbReference type="SMART" id="SM00388">
    <property type="entry name" value="HisKA"/>
    <property type="match status" value="1"/>
</dbReference>
<dbReference type="EC" id="2.7.13.3" evidence="3"/>
<dbReference type="PANTHER" id="PTHR43711">
    <property type="entry name" value="TWO-COMPONENT HISTIDINE KINASE"/>
    <property type="match status" value="1"/>
</dbReference>
<protein>
    <recommendedName>
        <fullName evidence="3">histidine kinase</fullName>
        <ecNumber evidence="3">2.7.13.3</ecNumber>
    </recommendedName>
</protein>
<evidence type="ECO:0000256" key="2">
    <source>
        <dbReference type="ARBA" id="ARBA00004236"/>
    </source>
</evidence>
<dbReference type="SUPFAM" id="SSF47384">
    <property type="entry name" value="Homodimeric domain of signal transducing histidine kinase"/>
    <property type="match status" value="1"/>
</dbReference>
<dbReference type="InterPro" id="IPR003594">
    <property type="entry name" value="HATPase_dom"/>
</dbReference>
<feature type="domain" description="Histidine kinase" evidence="8">
    <location>
        <begin position="43"/>
        <end position="257"/>
    </location>
</feature>
<dbReference type="InterPro" id="IPR003661">
    <property type="entry name" value="HisK_dim/P_dom"/>
</dbReference>
<evidence type="ECO:0000313" key="10">
    <source>
        <dbReference type="EMBL" id="MDQ1123640.1"/>
    </source>
</evidence>
<evidence type="ECO:0000256" key="6">
    <source>
        <dbReference type="ARBA" id="ARBA00022777"/>
    </source>
</evidence>